<comment type="caution">
    <text evidence="1">The sequence shown here is derived from an EMBL/GenBank/DDBJ whole genome shotgun (WGS) entry which is preliminary data.</text>
</comment>
<dbReference type="Proteomes" id="UP001140087">
    <property type="component" value="Unassembled WGS sequence"/>
</dbReference>
<organism evidence="1 2">
    <name type="scientific">Coemansia helicoidea</name>
    <dbReference type="NCBI Taxonomy" id="1286919"/>
    <lineage>
        <taxon>Eukaryota</taxon>
        <taxon>Fungi</taxon>
        <taxon>Fungi incertae sedis</taxon>
        <taxon>Zoopagomycota</taxon>
        <taxon>Kickxellomycotina</taxon>
        <taxon>Kickxellomycetes</taxon>
        <taxon>Kickxellales</taxon>
        <taxon>Kickxellaceae</taxon>
        <taxon>Coemansia</taxon>
    </lineage>
</organism>
<proteinExistence type="predicted"/>
<reference evidence="1" key="1">
    <citation type="submission" date="2022-07" db="EMBL/GenBank/DDBJ databases">
        <title>Phylogenomic reconstructions and comparative analyses of Kickxellomycotina fungi.</title>
        <authorList>
            <person name="Reynolds N.K."/>
            <person name="Stajich J.E."/>
            <person name="Barry K."/>
            <person name="Grigoriev I.V."/>
            <person name="Crous P."/>
            <person name="Smith M.E."/>
        </authorList>
    </citation>
    <scope>NUCLEOTIDE SEQUENCE</scope>
    <source>
        <strain evidence="1">BCRC 34780</strain>
    </source>
</reference>
<feature type="non-terminal residue" evidence="1">
    <location>
        <position position="177"/>
    </location>
</feature>
<sequence length="177" mass="19909">MLPSMPVSRHDISGDSTPDEDQGVIRCICNIDDDDGFTIQCENCLVWQHAVCVDVEQDNVPDEYLCEQCNPRKLDVRKAVEYQKRRLDSEYKVAKETRKRQRYAPAKGKRADDLAERRKRAPDAKPGRAKPAKGPHTRESLSPTGVQSPEKTRESLAVFDSGYTGIDHNILGADVQV</sequence>
<accession>A0ACC1KDM8</accession>
<name>A0ACC1KDM8_9FUNG</name>
<protein>
    <submittedName>
        <fullName evidence="1">SET domain-containing protein 3</fullName>
    </submittedName>
</protein>
<gene>
    <name evidence="1" type="primary">SET3</name>
    <name evidence="1" type="ORF">H4R21_007058</name>
</gene>
<evidence type="ECO:0000313" key="2">
    <source>
        <dbReference type="Proteomes" id="UP001140087"/>
    </source>
</evidence>
<keyword evidence="2" id="KW-1185">Reference proteome</keyword>
<dbReference type="EMBL" id="JANBUN010004139">
    <property type="protein sequence ID" value="KAJ2788069.1"/>
    <property type="molecule type" value="Genomic_DNA"/>
</dbReference>
<evidence type="ECO:0000313" key="1">
    <source>
        <dbReference type="EMBL" id="KAJ2788069.1"/>
    </source>
</evidence>